<dbReference type="InterPro" id="IPR004358">
    <property type="entry name" value="Sig_transdc_His_kin-like_C"/>
</dbReference>
<keyword evidence="11" id="KW-0472">Membrane</keyword>
<dbReference type="InterPro" id="IPR005467">
    <property type="entry name" value="His_kinase_dom"/>
</dbReference>
<sequence length="260" mass="29975">STEELTEGRFPEKLNTNHTGYELRTLAQNFNRLSLQLKETEDARTKMVSDMAHEFRTPLSNINGYLEGLKKGVISPDPSLLESLHQESSRLSDMVNHLYQLSEWKMQSPVLKKEIVPIHELLQTAASLFQWEMENKNIVLHLDIEPYEVYADAGSIRQMVSNLLHNAIHHRKSDDPIYLQGYTLESYYIVAVQNVGVWIEPETKYRIFERFYREDESRDQLTGGSGIGLAIVKELAEQHNGGAGIETDGWNHHFWFSFPL</sequence>
<comment type="subcellular location">
    <subcellularLocation>
        <location evidence="2">Cell membrane</location>
        <topology evidence="2">Multi-pass membrane protein</topology>
    </subcellularLocation>
</comment>
<feature type="domain" description="HAMP" evidence="13">
    <location>
        <begin position="2"/>
        <end position="42"/>
    </location>
</feature>
<dbReference type="OrthoDB" id="335833at2"/>
<dbReference type="GO" id="GO:0000155">
    <property type="term" value="F:phosphorelay sensor kinase activity"/>
    <property type="evidence" value="ECO:0007669"/>
    <property type="project" value="InterPro"/>
</dbReference>
<dbReference type="GO" id="GO:0005886">
    <property type="term" value="C:plasma membrane"/>
    <property type="evidence" value="ECO:0007669"/>
    <property type="project" value="UniProtKB-SubCell"/>
</dbReference>
<dbReference type="CDD" id="cd00075">
    <property type="entry name" value="HATPase"/>
    <property type="match status" value="1"/>
</dbReference>
<dbReference type="RefSeq" id="WP_143006027.1">
    <property type="nucleotide sequence ID" value="NZ_RBVX01000006.1"/>
</dbReference>
<keyword evidence="7" id="KW-0547">Nucleotide-binding</keyword>
<evidence type="ECO:0000256" key="5">
    <source>
        <dbReference type="ARBA" id="ARBA00022553"/>
    </source>
</evidence>
<keyword evidence="8 14" id="KW-0418">Kinase</keyword>
<evidence type="ECO:0000256" key="8">
    <source>
        <dbReference type="ARBA" id="ARBA00022777"/>
    </source>
</evidence>
<comment type="caution">
    <text evidence="14">The sequence shown here is derived from an EMBL/GenBank/DDBJ whole genome shotgun (WGS) entry which is preliminary data.</text>
</comment>
<dbReference type="EC" id="2.7.13.3" evidence="3"/>
<keyword evidence="10" id="KW-0902">Two-component regulatory system</keyword>
<evidence type="ECO:0000259" key="12">
    <source>
        <dbReference type="PROSITE" id="PS50109"/>
    </source>
</evidence>
<name>A0A428N5I8_9BACI</name>
<evidence type="ECO:0000256" key="11">
    <source>
        <dbReference type="ARBA" id="ARBA00023136"/>
    </source>
</evidence>
<dbReference type="InterPro" id="IPR050351">
    <property type="entry name" value="BphY/WalK/GraS-like"/>
</dbReference>
<dbReference type="GO" id="GO:0005524">
    <property type="term" value="F:ATP binding"/>
    <property type="evidence" value="ECO:0007669"/>
    <property type="project" value="UniProtKB-KW"/>
</dbReference>
<dbReference type="PANTHER" id="PTHR45453">
    <property type="entry name" value="PHOSPHATE REGULON SENSOR PROTEIN PHOR"/>
    <property type="match status" value="1"/>
</dbReference>
<organism evidence="14 15">
    <name type="scientific">Salibacterium salarium</name>
    <dbReference type="NCBI Taxonomy" id="284579"/>
    <lineage>
        <taxon>Bacteria</taxon>
        <taxon>Bacillati</taxon>
        <taxon>Bacillota</taxon>
        <taxon>Bacilli</taxon>
        <taxon>Bacillales</taxon>
        <taxon>Bacillaceae</taxon>
    </lineage>
</organism>
<dbReference type="PANTHER" id="PTHR45453:SF1">
    <property type="entry name" value="PHOSPHATE REGULON SENSOR PROTEIN PHOR"/>
    <property type="match status" value="1"/>
</dbReference>
<dbReference type="SMART" id="SM00388">
    <property type="entry name" value="HisKA"/>
    <property type="match status" value="1"/>
</dbReference>
<dbReference type="InterPro" id="IPR036890">
    <property type="entry name" value="HATPase_C_sf"/>
</dbReference>
<dbReference type="SUPFAM" id="SSF55874">
    <property type="entry name" value="ATPase domain of HSP90 chaperone/DNA topoisomerase II/histidine kinase"/>
    <property type="match status" value="1"/>
</dbReference>
<dbReference type="Proteomes" id="UP000275076">
    <property type="component" value="Unassembled WGS sequence"/>
</dbReference>
<protein>
    <recommendedName>
        <fullName evidence="3">histidine kinase</fullName>
        <ecNumber evidence="3">2.7.13.3</ecNumber>
    </recommendedName>
</protein>
<keyword evidence="4" id="KW-1003">Cell membrane</keyword>
<dbReference type="EMBL" id="RBVX01000006">
    <property type="protein sequence ID" value="RSL33671.1"/>
    <property type="molecule type" value="Genomic_DNA"/>
</dbReference>
<dbReference type="InterPro" id="IPR036097">
    <property type="entry name" value="HisK_dim/P_sf"/>
</dbReference>
<evidence type="ECO:0000313" key="14">
    <source>
        <dbReference type="EMBL" id="RSL33671.1"/>
    </source>
</evidence>
<proteinExistence type="predicted"/>
<dbReference type="InterPro" id="IPR003661">
    <property type="entry name" value="HisK_dim/P_dom"/>
</dbReference>
<comment type="catalytic activity">
    <reaction evidence="1">
        <text>ATP + protein L-histidine = ADP + protein N-phospho-L-histidine.</text>
        <dbReference type="EC" id="2.7.13.3"/>
    </reaction>
</comment>
<dbReference type="PROSITE" id="PS50109">
    <property type="entry name" value="HIS_KIN"/>
    <property type="match status" value="1"/>
</dbReference>
<evidence type="ECO:0000256" key="7">
    <source>
        <dbReference type="ARBA" id="ARBA00022741"/>
    </source>
</evidence>
<dbReference type="SUPFAM" id="SSF47384">
    <property type="entry name" value="Homodimeric domain of signal transducing histidine kinase"/>
    <property type="match status" value="1"/>
</dbReference>
<dbReference type="Pfam" id="PF02518">
    <property type="entry name" value="HATPase_c"/>
    <property type="match status" value="1"/>
</dbReference>
<gene>
    <name evidence="14" type="ORF">D7Z54_08185</name>
</gene>
<dbReference type="GO" id="GO:0016036">
    <property type="term" value="P:cellular response to phosphate starvation"/>
    <property type="evidence" value="ECO:0007669"/>
    <property type="project" value="TreeGrafter"/>
</dbReference>
<dbReference type="CDD" id="cd00082">
    <property type="entry name" value="HisKA"/>
    <property type="match status" value="1"/>
</dbReference>
<feature type="domain" description="Histidine kinase" evidence="12">
    <location>
        <begin position="50"/>
        <end position="260"/>
    </location>
</feature>
<dbReference type="InterPro" id="IPR003594">
    <property type="entry name" value="HATPase_dom"/>
</dbReference>
<evidence type="ECO:0000256" key="6">
    <source>
        <dbReference type="ARBA" id="ARBA00022679"/>
    </source>
</evidence>
<evidence type="ECO:0000313" key="15">
    <source>
        <dbReference type="Proteomes" id="UP000275076"/>
    </source>
</evidence>
<dbReference type="PROSITE" id="PS50885">
    <property type="entry name" value="HAMP"/>
    <property type="match status" value="1"/>
</dbReference>
<keyword evidence="5" id="KW-0597">Phosphoprotein</keyword>
<dbReference type="SMART" id="SM00387">
    <property type="entry name" value="HATPase_c"/>
    <property type="match status" value="1"/>
</dbReference>
<accession>A0A428N5I8</accession>
<keyword evidence="15" id="KW-1185">Reference proteome</keyword>
<evidence type="ECO:0000256" key="10">
    <source>
        <dbReference type="ARBA" id="ARBA00023012"/>
    </source>
</evidence>
<dbReference type="GO" id="GO:0004721">
    <property type="term" value="F:phosphoprotein phosphatase activity"/>
    <property type="evidence" value="ECO:0007669"/>
    <property type="project" value="TreeGrafter"/>
</dbReference>
<dbReference type="Gene3D" id="1.10.287.130">
    <property type="match status" value="1"/>
</dbReference>
<dbReference type="InterPro" id="IPR003660">
    <property type="entry name" value="HAMP_dom"/>
</dbReference>
<feature type="non-terminal residue" evidence="14">
    <location>
        <position position="1"/>
    </location>
</feature>
<reference evidence="14 15" key="1">
    <citation type="submission" date="2018-10" db="EMBL/GenBank/DDBJ databases">
        <title>Draft genome sequence of Bacillus salarius IM0101, isolated from a hypersaline soil in Inner Mongolia, China.</title>
        <authorList>
            <person name="Yamprayoonswat W."/>
            <person name="Boonvisut S."/>
            <person name="Jumpathong W."/>
            <person name="Sittihan S."/>
            <person name="Ruangsuj P."/>
            <person name="Wanthongcharoen S."/>
            <person name="Thongpramul N."/>
            <person name="Pimmason S."/>
            <person name="Yu B."/>
            <person name="Yasawong M."/>
        </authorList>
    </citation>
    <scope>NUCLEOTIDE SEQUENCE [LARGE SCALE GENOMIC DNA]</scope>
    <source>
        <strain evidence="14 15">IM0101</strain>
    </source>
</reference>
<dbReference type="PRINTS" id="PR00344">
    <property type="entry name" value="BCTRLSENSOR"/>
</dbReference>
<evidence type="ECO:0000259" key="13">
    <source>
        <dbReference type="PROSITE" id="PS50885"/>
    </source>
</evidence>
<keyword evidence="6" id="KW-0808">Transferase</keyword>
<dbReference type="Gene3D" id="3.30.565.10">
    <property type="entry name" value="Histidine kinase-like ATPase, C-terminal domain"/>
    <property type="match status" value="1"/>
</dbReference>
<evidence type="ECO:0000256" key="4">
    <source>
        <dbReference type="ARBA" id="ARBA00022475"/>
    </source>
</evidence>
<dbReference type="AlphaFoldDB" id="A0A428N5I8"/>
<evidence type="ECO:0000256" key="9">
    <source>
        <dbReference type="ARBA" id="ARBA00022840"/>
    </source>
</evidence>
<evidence type="ECO:0000256" key="1">
    <source>
        <dbReference type="ARBA" id="ARBA00000085"/>
    </source>
</evidence>
<keyword evidence="9" id="KW-0067">ATP-binding</keyword>
<evidence type="ECO:0000256" key="2">
    <source>
        <dbReference type="ARBA" id="ARBA00004651"/>
    </source>
</evidence>
<dbReference type="Pfam" id="PF00512">
    <property type="entry name" value="HisKA"/>
    <property type="match status" value="1"/>
</dbReference>
<evidence type="ECO:0000256" key="3">
    <source>
        <dbReference type="ARBA" id="ARBA00012438"/>
    </source>
</evidence>